<gene>
    <name evidence="10" type="ORF">CONCODRAFT_7706</name>
</gene>
<evidence type="ECO:0000256" key="9">
    <source>
        <dbReference type="SAM" id="Phobius"/>
    </source>
</evidence>
<keyword evidence="3 9" id="KW-0812">Transmembrane</keyword>
<keyword evidence="7" id="KW-0675">Receptor</keyword>
<comment type="subcellular location">
    <subcellularLocation>
        <location evidence="1">Cell membrane</location>
        <topology evidence="1">Multi-pass membrane protein</topology>
    </subcellularLocation>
</comment>
<organism evidence="10 11">
    <name type="scientific">Conidiobolus coronatus (strain ATCC 28846 / CBS 209.66 / NRRL 28638)</name>
    <name type="common">Delacroixia coronata</name>
    <dbReference type="NCBI Taxonomy" id="796925"/>
    <lineage>
        <taxon>Eukaryota</taxon>
        <taxon>Fungi</taxon>
        <taxon>Fungi incertae sedis</taxon>
        <taxon>Zoopagomycota</taxon>
        <taxon>Entomophthoromycotina</taxon>
        <taxon>Entomophthoromycetes</taxon>
        <taxon>Entomophthorales</taxon>
        <taxon>Ancylistaceae</taxon>
        <taxon>Conidiobolus</taxon>
    </lineage>
</organism>
<dbReference type="SUPFAM" id="SSF81321">
    <property type="entry name" value="Family A G protein-coupled receptor-like"/>
    <property type="match status" value="1"/>
</dbReference>
<keyword evidence="6 9" id="KW-0472">Membrane</keyword>
<evidence type="ECO:0000313" key="11">
    <source>
        <dbReference type="Proteomes" id="UP000070444"/>
    </source>
</evidence>
<dbReference type="EMBL" id="KQ964522">
    <property type="protein sequence ID" value="KXN69815.1"/>
    <property type="molecule type" value="Genomic_DNA"/>
</dbReference>
<dbReference type="InterPro" id="IPR000276">
    <property type="entry name" value="GPCR_Rhodpsn"/>
</dbReference>
<evidence type="ECO:0000256" key="2">
    <source>
        <dbReference type="ARBA" id="ARBA00022475"/>
    </source>
</evidence>
<protein>
    <recommendedName>
        <fullName evidence="12">G-protein coupled receptors family 1 profile domain-containing protein</fullName>
    </recommendedName>
</protein>
<evidence type="ECO:0008006" key="12">
    <source>
        <dbReference type="Google" id="ProtNLM"/>
    </source>
</evidence>
<feature type="transmembrane region" description="Helical" evidence="9">
    <location>
        <begin position="56"/>
        <end position="82"/>
    </location>
</feature>
<feature type="transmembrane region" description="Helical" evidence="9">
    <location>
        <begin position="235"/>
        <end position="262"/>
    </location>
</feature>
<feature type="transmembrane region" description="Helical" evidence="9">
    <location>
        <begin position="181"/>
        <end position="204"/>
    </location>
</feature>
<dbReference type="Pfam" id="PF00001">
    <property type="entry name" value="7tm_1"/>
    <property type="match status" value="1"/>
</dbReference>
<feature type="transmembrane region" description="Helical" evidence="9">
    <location>
        <begin position="102"/>
        <end position="121"/>
    </location>
</feature>
<dbReference type="GO" id="GO:0004930">
    <property type="term" value="F:G protein-coupled receptor activity"/>
    <property type="evidence" value="ECO:0007669"/>
    <property type="project" value="UniProtKB-KW"/>
</dbReference>
<proteinExistence type="predicted"/>
<dbReference type="CDD" id="cd00637">
    <property type="entry name" value="7tm_classA_rhodopsin-like"/>
    <property type="match status" value="1"/>
</dbReference>
<dbReference type="PANTHER" id="PTHR24228:SF59">
    <property type="entry name" value="NEUROPEPTIDE RECEPTOR 15"/>
    <property type="match status" value="1"/>
</dbReference>
<keyword evidence="2" id="KW-1003">Cell membrane</keyword>
<accession>A0A137P476</accession>
<feature type="transmembrane region" description="Helical" evidence="9">
    <location>
        <begin position="133"/>
        <end position="161"/>
    </location>
</feature>
<reference evidence="10 11" key="1">
    <citation type="journal article" date="2015" name="Genome Biol. Evol.">
        <title>Phylogenomic analyses indicate that early fungi evolved digesting cell walls of algal ancestors of land plants.</title>
        <authorList>
            <person name="Chang Y."/>
            <person name="Wang S."/>
            <person name="Sekimoto S."/>
            <person name="Aerts A.L."/>
            <person name="Choi C."/>
            <person name="Clum A."/>
            <person name="LaButti K.M."/>
            <person name="Lindquist E.A."/>
            <person name="Yee Ngan C."/>
            <person name="Ohm R.A."/>
            <person name="Salamov A.A."/>
            <person name="Grigoriev I.V."/>
            <person name="Spatafora J.W."/>
            <person name="Berbee M.L."/>
        </authorList>
    </citation>
    <scope>NUCLEOTIDE SEQUENCE [LARGE SCALE GENOMIC DNA]</scope>
    <source>
        <strain evidence="10 11">NRRL 28638</strain>
    </source>
</reference>
<keyword evidence="11" id="KW-1185">Reference proteome</keyword>
<feature type="transmembrane region" description="Helical" evidence="9">
    <location>
        <begin position="268"/>
        <end position="288"/>
    </location>
</feature>
<evidence type="ECO:0000256" key="3">
    <source>
        <dbReference type="ARBA" id="ARBA00022692"/>
    </source>
</evidence>
<evidence type="ECO:0000256" key="8">
    <source>
        <dbReference type="ARBA" id="ARBA00023224"/>
    </source>
</evidence>
<dbReference type="GO" id="GO:0005886">
    <property type="term" value="C:plasma membrane"/>
    <property type="evidence" value="ECO:0007669"/>
    <property type="project" value="UniProtKB-SubCell"/>
</dbReference>
<evidence type="ECO:0000256" key="6">
    <source>
        <dbReference type="ARBA" id="ARBA00023136"/>
    </source>
</evidence>
<evidence type="ECO:0000256" key="7">
    <source>
        <dbReference type="ARBA" id="ARBA00023170"/>
    </source>
</evidence>
<evidence type="ECO:0000256" key="5">
    <source>
        <dbReference type="ARBA" id="ARBA00023040"/>
    </source>
</evidence>
<keyword evidence="5" id="KW-0297">G-protein coupled receptor</keyword>
<keyword evidence="4 9" id="KW-1133">Transmembrane helix</keyword>
<dbReference type="AlphaFoldDB" id="A0A137P476"/>
<sequence>MSIHHWMYEKLVANASPYRTLTIIDLLFISGISIVFISSLLISIIKYKKEKLDLDLRLCILLLIFDLCSSVVFIINGIAAALNYSSYINTRAMCDLVGVLTLLPFIVSVNLMAVISLQRCLVIVYNKEYSHRFYYIILIVMVLMSIINSLQTSIFNGFAVFPNAIYCSLDPSTASGLAGSLLLSTICGLEYGTIVFCYISICIYRRKHSQKAQIELGLDPVKVKKSVNSTIIKSLSIIATSLFTSGVYVLTIVVSCIYPDFITNFTELLQIFFLSPQMILNTIILLVMKPALWDGMKKLYGFSPKVKVCNDLN</sequence>
<dbReference type="Proteomes" id="UP000070444">
    <property type="component" value="Unassembled WGS sequence"/>
</dbReference>
<dbReference type="PANTHER" id="PTHR24228">
    <property type="entry name" value="B2 BRADYKININ RECEPTOR/ANGIOTENSIN II RECEPTOR"/>
    <property type="match status" value="1"/>
</dbReference>
<keyword evidence="8" id="KW-0807">Transducer</keyword>
<evidence type="ECO:0000256" key="1">
    <source>
        <dbReference type="ARBA" id="ARBA00004651"/>
    </source>
</evidence>
<evidence type="ECO:0000313" key="10">
    <source>
        <dbReference type="EMBL" id="KXN69815.1"/>
    </source>
</evidence>
<feature type="transmembrane region" description="Helical" evidence="9">
    <location>
        <begin position="20"/>
        <end position="44"/>
    </location>
</feature>
<name>A0A137P476_CONC2</name>
<evidence type="ECO:0000256" key="4">
    <source>
        <dbReference type="ARBA" id="ARBA00022989"/>
    </source>
</evidence>
<dbReference type="Gene3D" id="1.20.1070.10">
    <property type="entry name" value="Rhodopsin 7-helix transmembrane proteins"/>
    <property type="match status" value="1"/>
</dbReference>